<dbReference type="GO" id="GO:0004519">
    <property type="term" value="F:endonuclease activity"/>
    <property type="evidence" value="ECO:0007669"/>
    <property type="project" value="UniProtKB-KW"/>
</dbReference>
<gene>
    <name evidence="2" type="ordered locus">Aeqsu_0739</name>
</gene>
<proteinExistence type="predicted"/>
<dbReference type="RefSeq" id="WP_014781505.1">
    <property type="nucleotide sequence ID" value="NC_018013.1"/>
</dbReference>
<protein>
    <submittedName>
        <fullName evidence="2">Restriction endonuclease</fullName>
    </submittedName>
</protein>
<name>I3YTC9_AEQSU</name>
<dbReference type="Pfam" id="PF01844">
    <property type="entry name" value="HNH"/>
    <property type="match status" value="1"/>
</dbReference>
<dbReference type="InterPro" id="IPR052892">
    <property type="entry name" value="NA-targeting_endonuclease"/>
</dbReference>
<dbReference type="PANTHER" id="PTHR33877">
    <property type="entry name" value="SLL1193 PROTEIN"/>
    <property type="match status" value="1"/>
</dbReference>
<dbReference type="PATRIC" id="fig|746697.3.peg.739"/>
<keyword evidence="2" id="KW-0378">Hydrolase</keyword>
<dbReference type="GO" id="GO:0008270">
    <property type="term" value="F:zinc ion binding"/>
    <property type="evidence" value="ECO:0007669"/>
    <property type="project" value="InterPro"/>
</dbReference>
<dbReference type="GO" id="GO:0003676">
    <property type="term" value="F:nucleic acid binding"/>
    <property type="evidence" value="ECO:0007669"/>
    <property type="project" value="InterPro"/>
</dbReference>
<dbReference type="SMART" id="SM00507">
    <property type="entry name" value="HNHc"/>
    <property type="match status" value="1"/>
</dbReference>
<reference evidence="2 3" key="1">
    <citation type="submission" date="2012-06" db="EMBL/GenBank/DDBJ databases">
        <title>The complete genome of Aequorivita sublithincola DSM 14238.</title>
        <authorList>
            <consortium name="US DOE Joint Genome Institute (JGI-PGF)"/>
            <person name="Lucas S."/>
            <person name="Copeland A."/>
            <person name="Lapidus A."/>
            <person name="Goodwin L."/>
            <person name="Pitluck S."/>
            <person name="Peters L."/>
            <person name="Munk A.C.C."/>
            <person name="Kyrpides N."/>
            <person name="Mavromatis K."/>
            <person name="Pagani I."/>
            <person name="Ivanova N."/>
            <person name="Ovchinnikova G."/>
            <person name="Zeytun A."/>
            <person name="Detter J.C."/>
            <person name="Han C."/>
            <person name="Land M."/>
            <person name="Hauser L."/>
            <person name="Markowitz V."/>
            <person name="Cheng J.-F."/>
            <person name="Hugenholtz P."/>
            <person name="Woyke T."/>
            <person name="Wu D."/>
            <person name="Tindall B."/>
            <person name="Faehnrich R."/>
            <person name="Brambilla E."/>
            <person name="Klenk H.-P."/>
            <person name="Eisen J.A."/>
        </authorList>
    </citation>
    <scope>NUCLEOTIDE SEQUENCE [LARGE SCALE GENOMIC DNA]</scope>
    <source>
        <strain evidence="3">DSM 14238 / LMG 21431 / ACAM 643 / 9-3</strain>
    </source>
</reference>
<organism evidence="2 3">
    <name type="scientific">Aequorivita sublithincola (strain DSM 14238 / LMG 21431 / ACAM 643 / 9-3)</name>
    <dbReference type="NCBI Taxonomy" id="746697"/>
    <lineage>
        <taxon>Bacteria</taxon>
        <taxon>Pseudomonadati</taxon>
        <taxon>Bacteroidota</taxon>
        <taxon>Flavobacteriia</taxon>
        <taxon>Flavobacteriales</taxon>
        <taxon>Flavobacteriaceae</taxon>
        <taxon>Aequorivita</taxon>
    </lineage>
</organism>
<dbReference type="OrthoDB" id="9802901at2"/>
<keyword evidence="2" id="KW-0255">Endonuclease</keyword>
<keyword evidence="3" id="KW-1185">Reference proteome</keyword>
<dbReference type="STRING" id="746697.Aeqsu_0739"/>
<evidence type="ECO:0000259" key="1">
    <source>
        <dbReference type="SMART" id="SM00507"/>
    </source>
</evidence>
<evidence type="ECO:0000313" key="2">
    <source>
        <dbReference type="EMBL" id="AFL80247.1"/>
    </source>
</evidence>
<dbReference type="EMBL" id="CP003280">
    <property type="protein sequence ID" value="AFL80247.1"/>
    <property type="molecule type" value="Genomic_DNA"/>
</dbReference>
<dbReference type="CDD" id="cd00085">
    <property type="entry name" value="HNHc"/>
    <property type="match status" value="1"/>
</dbReference>
<keyword evidence="2" id="KW-0540">Nuclease</keyword>
<evidence type="ECO:0000313" key="3">
    <source>
        <dbReference type="Proteomes" id="UP000006049"/>
    </source>
</evidence>
<dbReference type="InterPro" id="IPR002711">
    <property type="entry name" value="HNH"/>
</dbReference>
<dbReference type="AlphaFoldDB" id="I3YTC9"/>
<dbReference type="InterPro" id="IPR003615">
    <property type="entry name" value="HNH_nuc"/>
</dbReference>
<accession>I3YTC9</accession>
<feature type="domain" description="HNH nuclease" evidence="1">
    <location>
        <begin position="77"/>
        <end position="131"/>
    </location>
</feature>
<dbReference type="Proteomes" id="UP000006049">
    <property type="component" value="Chromosome"/>
</dbReference>
<dbReference type="eggNOG" id="COG1403">
    <property type="taxonomic scope" value="Bacteria"/>
</dbReference>
<sequence>MSARKNIYDYIKTHGIRKYAGDELRAVGAISEWARVLRQLRQDNIIDFEYDSTTKVYDLKAINTYTSTTLRSGLSSKDKYKIRNRDGHRCQSCGKGVNDGMKLHVDHKIPIDWGGSNLDDNLWTLCDDCNLAKKAFFKDDFDVKVMKLVFSESSGYQRLKVLFEQSPNVKFTPSVLQGISGIRDWTRTIRDIRNKYNINISWVTATAEFPNGYYTNVQ</sequence>
<dbReference type="PANTHER" id="PTHR33877:SF1">
    <property type="entry name" value="TYPE IV METHYL-DIRECTED RESTRICTION ENZYME ECOKMCRA"/>
    <property type="match status" value="1"/>
</dbReference>
<dbReference type="Gene3D" id="1.10.30.50">
    <property type="match status" value="1"/>
</dbReference>
<dbReference type="HOGENOM" id="CLU_1264695_0_0_10"/>
<dbReference type="KEGG" id="asl:Aeqsu_0739"/>